<feature type="signal peptide" evidence="2">
    <location>
        <begin position="1"/>
        <end position="30"/>
    </location>
</feature>
<proteinExistence type="predicted"/>
<keyword evidence="2" id="KW-0732">Signal</keyword>
<feature type="region of interest" description="Disordered" evidence="1">
    <location>
        <begin position="30"/>
        <end position="138"/>
    </location>
</feature>
<dbReference type="Proteomes" id="UP000007801">
    <property type="component" value="Unassembled WGS sequence"/>
</dbReference>
<dbReference type="FunCoup" id="B3MYX4">
    <property type="interactions" value="40"/>
</dbReference>
<feature type="compositionally biased region" description="Low complexity" evidence="1">
    <location>
        <begin position="42"/>
        <end position="52"/>
    </location>
</feature>
<gene>
    <name evidence="3" type="primary">Dana\GF21941</name>
    <name evidence="3" type="synonym">dana_GLEANR_5940</name>
    <name evidence="3" type="ORF">GF21941</name>
</gene>
<protein>
    <submittedName>
        <fullName evidence="3">Uncharacterized protein</fullName>
    </submittedName>
</protein>
<dbReference type="Pfam" id="PF16072">
    <property type="entry name" value="DUF4813"/>
    <property type="match status" value="1"/>
</dbReference>
<dbReference type="OrthoDB" id="8058339at2759"/>
<evidence type="ECO:0000256" key="2">
    <source>
        <dbReference type="SAM" id="SignalP"/>
    </source>
</evidence>
<dbReference type="HOGENOM" id="CLU_567750_0_0_1"/>
<dbReference type="GeneID" id="6504611"/>
<evidence type="ECO:0000313" key="4">
    <source>
        <dbReference type="Proteomes" id="UP000007801"/>
    </source>
</evidence>
<feature type="compositionally biased region" description="Polar residues" evidence="1">
    <location>
        <begin position="81"/>
        <end position="96"/>
    </location>
</feature>
<accession>B3MYX4</accession>
<dbReference type="PANTHER" id="PTHR38572:SF1">
    <property type="entry name" value="BCDNA.GH07269-RELATED"/>
    <property type="match status" value="1"/>
</dbReference>
<dbReference type="EMBL" id="CH902632">
    <property type="protein sequence ID" value="EDV32818.2"/>
    <property type="molecule type" value="Genomic_DNA"/>
</dbReference>
<evidence type="ECO:0000313" key="3">
    <source>
        <dbReference type="EMBL" id="EDV32818.2"/>
    </source>
</evidence>
<evidence type="ECO:0000256" key="1">
    <source>
        <dbReference type="SAM" id="MobiDB-lite"/>
    </source>
</evidence>
<keyword evidence="4" id="KW-1185">Reference proteome</keyword>
<organism evidence="3 4">
    <name type="scientific">Drosophila ananassae</name>
    <name type="common">Fruit fly</name>
    <dbReference type="NCBI Taxonomy" id="7217"/>
    <lineage>
        <taxon>Eukaryota</taxon>
        <taxon>Metazoa</taxon>
        <taxon>Ecdysozoa</taxon>
        <taxon>Arthropoda</taxon>
        <taxon>Hexapoda</taxon>
        <taxon>Insecta</taxon>
        <taxon>Pterygota</taxon>
        <taxon>Neoptera</taxon>
        <taxon>Endopterygota</taxon>
        <taxon>Diptera</taxon>
        <taxon>Brachycera</taxon>
        <taxon>Muscomorpha</taxon>
        <taxon>Ephydroidea</taxon>
        <taxon>Drosophilidae</taxon>
        <taxon>Drosophila</taxon>
        <taxon>Sophophora</taxon>
    </lineage>
</organism>
<dbReference type="InterPro" id="IPR032086">
    <property type="entry name" value="DUF4813"/>
</dbReference>
<dbReference type="KEGG" id="dan:6504611"/>
<sequence>MMAIRNSHRVLAIWTALALLLTHGSHVVDARRNQGNNQRKTSSSSSSSSGSSYGHVTQPSYNTNGHGAGNSHADVAKLSYPNYNSQPNRPPSSGSAPQPGWNVPQGPPPAYSASNPVGGARPNMHEQPPAYHAPNYGAAPPSYGAATGSNVHQPITATQNHGTQYSGVPAGATYYPAGHTGGGYPSNLPAGATYYPSGGHVPMAGGYHPAAAAPPPGATYYQAGSALPPGATYYSSPPQQSSSGLGFGTGLLAGGLGGALLGHALTPSGGSSSSQPVAAAPAAGQDRIIIINNGVPVNATDGTTVINAGGVAAAPGAAAAGAVPAMNATQDAQPAVPMAPMAPFNPEASNMTAPNATDAGAPPPPGGIICVPTKVNETDPNDSTKMVEVEKIACYPAPPPPAAPAGEGPAPLAPMAPVQPGSQQVQQAPDVASPVQASVKSNTNGAPALNSGLMAGVTSLLFGFVARRFAFAGY</sequence>
<name>B3MYX4_DROAN</name>
<dbReference type="AlphaFoldDB" id="B3MYX4"/>
<dbReference type="eggNOG" id="ENOG502RYNN">
    <property type="taxonomic scope" value="Eukaryota"/>
</dbReference>
<dbReference type="PANTHER" id="PTHR38572">
    <property type="entry name" value="BCDNA.GH07269-RELATED"/>
    <property type="match status" value="1"/>
</dbReference>
<dbReference type="STRING" id="7217.B3MYX4"/>
<feature type="chain" id="PRO_5006455035" evidence="2">
    <location>
        <begin position="31"/>
        <end position="474"/>
    </location>
</feature>
<dbReference type="InParanoid" id="B3MYX4"/>
<reference evidence="3 4" key="1">
    <citation type="journal article" date="2007" name="Nature">
        <title>Evolution of genes and genomes on the Drosophila phylogeny.</title>
        <authorList>
            <consortium name="Drosophila 12 Genomes Consortium"/>
            <person name="Clark A.G."/>
            <person name="Eisen M.B."/>
            <person name="Smith D.R."/>
            <person name="Bergman C.M."/>
            <person name="Oliver B."/>
            <person name="Markow T.A."/>
            <person name="Kaufman T.C."/>
            <person name="Kellis M."/>
            <person name="Gelbart W."/>
            <person name="Iyer V.N."/>
            <person name="Pollard D.A."/>
            <person name="Sackton T.B."/>
            <person name="Larracuente A.M."/>
            <person name="Singh N.D."/>
            <person name="Abad J.P."/>
            <person name="Abt D.N."/>
            <person name="Adryan B."/>
            <person name="Aguade M."/>
            <person name="Akashi H."/>
            <person name="Anderson W.W."/>
            <person name="Aquadro C.F."/>
            <person name="Ardell D.H."/>
            <person name="Arguello R."/>
            <person name="Artieri C.G."/>
            <person name="Barbash D.A."/>
            <person name="Barker D."/>
            <person name="Barsanti P."/>
            <person name="Batterham P."/>
            <person name="Batzoglou S."/>
            <person name="Begun D."/>
            <person name="Bhutkar A."/>
            <person name="Blanco E."/>
            <person name="Bosak S.A."/>
            <person name="Bradley R.K."/>
            <person name="Brand A.D."/>
            <person name="Brent M.R."/>
            <person name="Brooks A.N."/>
            <person name="Brown R.H."/>
            <person name="Butlin R.K."/>
            <person name="Caggese C."/>
            <person name="Calvi B.R."/>
            <person name="Bernardo de Carvalho A."/>
            <person name="Caspi A."/>
            <person name="Castrezana S."/>
            <person name="Celniker S.E."/>
            <person name="Chang J.L."/>
            <person name="Chapple C."/>
            <person name="Chatterji S."/>
            <person name="Chinwalla A."/>
            <person name="Civetta A."/>
            <person name="Clifton S.W."/>
            <person name="Comeron J.M."/>
            <person name="Costello J.C."/>
            <person name="Coyne J.A."/>
            <person name="Daub J."/>
            <person name="David R.G."/>
            <person name="Delcher A.L."/>
            <person name="Delehaunty K."/>
            <person name="Do C.B."/>
            <person name="Ebling H."/>
            <person name="Edwards K."/>
            <person name="Eickbush T."/>
            <person name="Evans J.D."/>
            <person name="Filipski A."/>
            <person name="Findeiss S."/>
            <person name="Freyhult E."/>
            <person name="Fulton L."/>
            <person name="Fulton R."/>
            <person name="Garcia A.C."/>
            <person name="Gardiner A."/>
            <person name="Garfield D.A."/>
            <person name="Garvin B.E."/>
            <person name="Gibson G."/>
            <person name="Gilbert D."/>
            <person name="Gnerre S."/>
            <person name="Godfrey J."/>
            <person name="Good R."/>
            <person name="Gotea V."/>
            <person name="Gravely B."/>
            <person name="Greenberg A.J."/>
            <person name="Griffiths-Jones S."/>
            <person name="Gross S."/>
            <person name="Guigo R."/>
            <person name="Gustafson E.A."/>
            <person name="Haerty W."/>
            <person name="Hahn M.W."/>
            <person name="Halligan D.L."/>
            <person name="Halpern A.L."/>
            <person name="Halter G.M."/>
            <person name="Han M.V."/>
            <person name="Heger A."/>
            <person name="Hillier L."/>
            <person name="Hinrichs A.S."/>
            <person name="Holmes I."/>
            <person name="Hoskins R.A."/>
            <person name="Hubisz M.J."/>
            <person name="Hultmark D."/>
            <person name="Huntley M.A."/>
            <person name="Jaffe D.B."/>
            <person name="Jagadeeshan S."/>
            <person name="Jeck W.R."/>
            <person name="Johnson J."/>
            <person name="Jones C.D."/>
            <person name="Jordan W.C."/>
            <person name="Karpen G.H."/>
            <person name="Kataoka E."/>
            <person name="Keightley P.D."/>
            <person name="Kheradpour P."/>
            <person name="Kirkness E.F."/>
            <person name="Koerich L.B."/>
            <person name="Kristiansen K."/>
            <person name="Kudrna D."/>
            <person name="Kulathinal R.J."/>
            <person name="Kumar S."/>
            <person name="Kwok R."/>
            <person name="Lander E."/>
            <person name="Langley C.H."/>
            <person name="Lapoint R."/>
            <person name="Lazzaro B.P."/>
            <person name="Lee S.J."/>
            <person name="Levesque L."/>
            <person name="Li R."/>
            <person name="Lin C.F."/>
            <person name="Lin M.F."/>
            <person name="Lindblad-Toh K."/>
            <person name="Llopart A."/>
            <person name="Long M."/>
            <person name="Low L."/>
            <person name="Lozovsky E."/>
            <person name="Lu J."/>
            <person name="Luo M."/>
            <person name="Machado C.A."/>
            <person name="Makalowski W."/>
            <person name="Marzo M."/>
            <person name="Matsuda M."/>
            <person name="Matzkin L."/>
            <person name="McAllister B."/>
            <person name="McBride C.S."/>
            <person name="McKernan B."/>
            <person name="McKernan K."/>
            <person name="Mendez-Lago M."/>
            <person name="Minx P."/>
            <person name="Mollenhauer M.U."/>
            <person name="Montooth K."/>
            <person name="Mount S.M."/>
            <person name="Mu X."/>
            <person name="Myers E."/>
            <person name="Negre B."/>
            <person name="Newfeld S."/>
            <person name="Nielsen R."/>
            <person name="Noor M.A."/>
            <person name="O'Grady P."/>
            <person name="Pachter L."/>
            <person name="Papaceit M."/>
            <person name="Parisi M.J."/>
            <person name="Parisi M."/>
            <person name="Parts L."/>
            <person name="Pedersen J.S."/>
            <person name="Pesole G."/>
            <person name="Phillippy A.M."/>
            <person name="Ponting C.P."/>
            <person name="Pop M."/>
            <person name="Porcelli D."/>
            <person name="Powell J.R."/>
            <person name="Prohaska S."/>
            <person name="Pruitt K."/>
            <person name="Puig M."/>
            <person name="Quesneville H."/>
            <person name="Ram K.R."/>
            <person name="Rand D."/>
            <person name="Rasmussen M.D."/>
            <person name="Reed L.K."/>
            <person name="Reenan R."/>
            <person name="Reily A."/>
            <person name="Remington K.A."/>
            <person name="Rieger T.T."/>
            <person name="Ritchie M.G."/>
            <person name="Robin C."/>
            <person name="Rogers Y.H."/>
            <person name="Rohde C."/>
            <person name="Rozas J."/>
            <person name="Rubenfield M.J."/>
            <person name="Ruiz A."/>
            <person name="Russo S."/>
            <person name="Salzberg S.L."/>
            <person name="Sanchez-Gracia A."/>
            <person name="Saranga D.J."/>
            <person name="Sato H."/>
            <person name="Schaeffer S.W."/>
            <person name="Schatz M.C."/>
            <person name="Schlenke T."/>
            <person name="Schwartz R."/>
            <person name="Segarra C."/>
            <person name="Singh R.S."/>
            <person name="Sirot L."/>
            <person name="Sirota M."/>
            <person name="Sisneros N.B."/>
            <person name="Smith C.D."/>
            <person name="Smith T.F."/>
            <person name="Spieth J."/>
            <person name="Stage D.E."/>
            <person name="Stark A."/>
            <person name="Stephan W."/>
            <person name="Strausberg R.L."/>
            <person name="Strempel S."/>
            <person name="Sturgill D."/>
            <person name="Sutton G."/>
            <person name="Sutton G.G."/>
            <person name="Tao W."/>
            <person name="Teichmann S."/>
            <person name="Tobari Y.N."/>
            <person name="Tomimura Y."/>
            <person name="Tsolas J.M."/>
            <person name="Valente V.L."/>
            <person name="Venter E."/>
            <person name="Venter J.C."/>
            <person name="Vicario S."/>
            <person name="Vieira F.G."/>
            <person name="Vilella A.J."/>
            <person name="Villasante A."/>
            <person name="Walenz B."/>
            <person name="Wang J."/>
            <person name="Wasserman M."/>
            <person name="Watts T."/>
            <person name="Wilson D."/>
            <person name="Wilson R.K."/>
            <person name="Wing R.A."/>
            <person name="Wolfner M.F."/>
            <person name="Wong A."/>
            <person name="Wong G.K."/>
            <person name="Wu C.I."/>
            <person name="Wu G."/>
            <person name="Yamamoto D."/>
            <person name="Yang H.P."/>
            <person name="Yang S.P."/>
            <person name="Yorke J.A."/>
            <person name="Yoshida K."/>
            <person name="Zdobnov E."/>
            <person name="Zhang P."/>
            <person name="Zhang Y."/>
            <person name="Zimin A.V."/>
            <person name="Baldwin J."/>
            <person name="Abdouelleil A."/>
            <person name="Abdulkadir J."/>
            <person name="Abebe A."/>
            <person name="Abera B."/>
            <person name="Abreu J."/>
            <person name="Acer S.C."/>
            <person name="Aftuck L."/>
            <person name="Alexander A."/>
            <person name="An P."/>
            <person name="Anderson E."/>
            <person name="Anderson S."/>
            <person name="Arachi H."/>
            <person name="Azer M."/>
            <person name="Bachantsang P."/>
            <person name="Barry A."/>
            <person name="Bayul T."/>
            <person name="Berlin A."/>
            <person name="Bessette D."/>
            <person name="Bloom T."/>
            <person name="Blye J."/>
            <person name="Boguslavskiy L."/>
            <person name="Bonnet C."/>
            <person name="Boukhgalter B."/>
            <person name="Bourzgui I."/>
            <person name="Brown A."/>
            <person name="Cahill P."/>
            <person name="Channer S."/>
            <person name="Cheshatsang Y."/>
            <person name="Chuda L."/>
            <person name="Citroen M."/>
            <person name="Collymore A."/>
            <person name="Cooke P."/>
            <person name="Costello M."/>
            <person name="D'Aco K."/>
            <person name="Daza R."/>
            <person name="De Haan G."/>
            <person name="DeGray S."/>
            <person name="DeMaso C."/>
            <person name="Dhargay N."/>
            <person name="Dooley K."/>
            <person name="Dooley E."/>
            <person name="Doricent M."/>
            <person name="Dorje P."/>
            <person name="Dorjee K."/>
            <person name="Dupes A."/>
            <person name="Elong R."/>
            <person name="Falk J."/>
            <person name="Farina A."/>
            <person name="Faro S."/>
            <person name="Ferguson D."/>
            <person name="Fisher S."/>
            <person name="Foley C.D."/>
            <person name="Franke A."/>
            <person name="Friedrich D."/>
            <person name="Gadbois L."/>
            <person name="Gearin G."/>
            <person name="Gearin C.R."/>
            <person name="Giannoukos G."/>
            <person name="Goode T."/>
            <person name="Graham J."/>
            <person name="Grandbois E."/>
            <person name="Grewal S."/>
            <person name="Gyaltsen K."/>
            <person name="Hafez N."/>
            <person name="Hagos B."/>
            <person name="Hall J."/>
            <person name="Henson C."/>
            <person name="Hollinger A."/>
            <person name="Honan T."/>
            <person name="Huard M.D."/>
            <person name="Hughes L."/>
            <person name="Hurhula B."/>
            <person name="Husby M.E."/>
            <person name="Kamat A."/>
            <person name="Kanga B."/>
            <person name="Kashin S."/>
            <person name="Khazanovich D."/>
            <person name="Kisner P."/>
            <person name="Lance K."/>
            <person name="Lara M."/>
            <person name="Lee W."/>
            <person name="Lennon N."/>
            <person name="Letendre F."/>
            <person name="LeVine R."/>
            <person name="Lipovsky A."/>
            <person name="Liu X."/>
            <person name="Liu J."/>
            <person name="Liu S."/>
            <person name="Lokyitsang T."/>
            <person name="Lokyitsang Y."/>
            <person name="Lubonja R."/>
            <person name="Lui A."/>
            <person name="MacDonald P."/>
            <person name="Magnisalis V."/>
            <person name="Maru K."/>
            <person name="Matthews C."/>
            <person name="McCusker W."/>
            <person name="McDonough S."/>
            <person name="Mehta T."/>
            <person name="Meldrim J."/>
            <person name="Meneus L."/>
            <person name="Mihai O."/>
            <person name="Mihalev A."/>
            <person name="Mihova T."/>
            <person name="Mittelman R."/>
            <person name="Mlenga V."/>
            <person name="Montmayeur A."/>
            <person name="Mulrain L."/>
            <person name="Navidi A."/>
            <person name="Naylor J."/>
            <person name="Negash T."/>
            <person name="Nguyen T."/>
            <person name="Nguyen N."/>
            <person name="Nicol R."/>
            <person name="Norbu C."/>
            <person name="Norbu N."/>
            <person name="Novod N."/>
            <person name="O'Neill B."/>
            <person name="Osman S."/>
            <person name="Markiewicz E."/>
            <person name="Oyono O.L."/>
            <person name="Patti C."/>
            <person name="Phunkhang P."/>
            <person name="Pierre F."/>
            <person name="Priest M."/>
            <person name="Raghuraman S."/>
            <person name="Rege F."/>
            <person name="Reyes R."/>
            <person name="Rise C."/>
            <person name="Rogov P."/>
            <person name="Ross K."/>
            <person name="Ryan E."/>
            <person name="Settipalli S."/>
            <person name="Shea T."/>
            <person name="Sherpa N."/>
            <person name="Shi L."/>
            <person name="Shih D."/>
            <person name="Sparrow T."/>
            <person name="Spaulding J."/>
            <person name="Stalker J."/>
            <person name="Stange-Thomann N."/>
            <person name="Stavropoulos S."/>
            <person name="Stone C."/>
            <person name="Strader C."/>
            <person name="Tesfaye S."/>
            <person name="Thomson T."/>
            <person name="Thoulutsang Y."/>
            <person name="Thoulutsang D."/>
            <person name="Topham K."/>
            <person name="Topping I."/>
            <person name="Tsamla T."/>
            <person name="Vassiliev H."/>
            <person name="Vo A."/>
            <person name="Wangchuk T."/>
            <person name="Wangdi T."/>
            <person name="Weiand M."/>
            <person name="Wilkinson J."/>
            <person name="Wilson A."/>
            <person name="Yadav S."/>
            <person name="Young G."/>
            <person name="Yu Q."/>
            <person name="Zembek L."/>
            <person name="Zhong D."/>
            <person name="Zimmer A."/>
            <person name="Zwirko Z."/>
            <person name="Jaffe D.B."/>
            <person name="Alvarez P."/>
            <person name="Brockman W."/>
            <person name="Butler J."/>
            <person name="Chin C."/>
            <person name="Gnerre S."/>
            <person name="Grabherr M."/>
            <person name="Kleber M."/>
            <person name="Mauceli E."/>
            <person name="MacCallum I."/>
        </authorList>
    </citation>
    <scope>NUCLEOTIDE SEQUENCE [LARGE SCALE GENOMIC DNA]</scope>
    <source>
        <strain evidence="4">Tucson 14024-0371.13</strain>
    </source>
</reference>
<feature type="compositionally biased region" description="Polar residues" evidence="1">
    <location>
        <begin position="54"/>
        <end position="65"/>
    </location>
</feature>